<proteinExistence type="predicted"/>
<dbReference type="AlphaFoldDB" id="A0AAV7VQC5"/>
<dbReference type="Proteomes" id="UP001066276">
    <property type="component" value="Chromosome 2_1"/>
</dbReference>
<protein>
    <submittedName>
        <fullName evidence="1">Uncharacterized protein</fullName>
    </submittedName>
</protein>
<name>A0AAV7VQC5_PLEWA</name>
<reference evidence="1" key="1">
    <citation type="journal article" date="2022" name="bioRxiv">
        <title>Sequencing and chromosome-scale assembly of the giantPleurodeles waltlgenome.</title>
        <authorList>
            <person name="Brown T."/>
            <person name="Elewa A."/>
            <person name="Iarovenko S."/>
            <person name="Subramanian E."/>
            <person name="Araus A.J."/>
            <person name="Petzold A."/>
            <person name="Susuki M."/>
            <person name="Suzuki K.-i.T."/>
            <person name="Hayashi T."/>
            <person name="Toyoda A."/>
            <person name="Oliveira C."/>
            <person name="Osipova E."/>
            <person name="Leigh N.D."/>
            <person name="Simon A."/>
            <person name="Yun M.H."/>
        </authorList>
    </citation>
    <scope>NUCLEOTIDE SEQUENCE</scope>
    <source>
        <strain evidence="1">20211129_DDA</strain>
        <tissue evidence="1">Liver</tissue>
    </source>
</reference>
<accession>A0AAV7VQC5</accession>
<organism evidence="1 2">
    <name type="scientific">Pleurodeles waltl</name>
    <name type="common">Iberian ribbed newt</name>
    <dbReference type="NCBI Taxonomy" id="8319"/>
    <lineage>
        <taxon>Eukaryota</taxon>
        <taxon>Metazoa</taxon>
        <taxon>Chordata</taxon>
        <taxon>Craniata</taxon>
        <taxon>Vertebrata</taxon>
        <taxon>Euteleostomi</taxon>
        <taxon>Amphibia</taxon>
        <taxon>Batrachia</taxon>
        <taxon>Caudata</taxon>
        <taxon>Salamandroidea</taxon>
        <taxon>Salamandridae</taxon>
        <taxon>Pleurodelinae</taxon>
        <taxon>Pleurodeles</taxon>
    </lineage>
</organism>
<sequence length="110" mass="11833">MSRAVPHPPRVLIAGSCCLQRSCSVKAADSGLAPLRPDRWSRGAVTLREAGLRWVQCRPAGLSWVGAGRALAVRLPLGPLVCAVRAVEWRVTPCPRRWAVCVGGERNLGI</sequence>
<comment type="caution">
    <text evidence="1">The sequence shown here is derived from an EMBL/GenBank/DDBJ whole genome shotgun (WGS) entry which is preliminary data.</text>
</comment>
<keyword evidence="2" id="KW-1185">Reference proteome</keyword>
<evidence type="ECO:0000313" key="2">
    <source>
        <dbReference type="Proteomes" id="UP001066276"/>
    </source>
</evidence>
<gene>
    <name evidence="1" type="ORF">NDU88_007650</name>
</gene>
<evidence type="ECO:0000313" key="1">
    <source>
        <dbReference type="EMBL" id="KAJ1203869.1"/>
    </source>
</evidence>
<dbReference type="EMBL" id="JANPWB010000003">
    <property type="protein sequence ID" value="KAJ1203869.1"/>
    <property type="molecule type" value="Genomic_DNA"/>
</dbReference>